<accession>A0A8E2J4U0</accession>
<dbReference type="Proteomes" id="UP000250043">
    <property type="component" value="Unassembled WGS sequence"/>
</dbReference>
<evidence type="ECO:0000259" key="1">
    <source>
        <dbReference type="Pfam" id="PF12937"/>
    </source>
</evidence>
<name>A0A8E2J4U0_9APHY</name>
<evidence type="ECO:0000313" key="2">
    <source>
        <dbReference type="EMBL" id="OCH94611.1"/>
    </source>
</evidence>
<dbReference type="InterPro" id="IPR036047">
    <property type="entry name" value="F-box-like_dom_sf"/>
</dbReference>
<dbReference type="Pfam" id="PF12937">
    <property type="entry name" value="F-box-like"/>
    <property type="match status" value="1"/>
</dbReference>
<proteinExistence type="predicted"/>
<dbReference type="CDD" id="cd09917">
    <property type="entry name" value="F-box_SF"/>
    <property type="match status" value="1"/>
</dbReference>
<reference evidence="2 3" key="1">
    <citation type="submission" date="2016-07" db="EMBL/GenBank/DDBJ databases">
        <title>Draft genome of the white-rot fungus Obba rivulosa 3A-2.</title>
        <authorList>
            <consortium name="DOE Joint Genome Institute"/>
            <person name="Miettinen O."/>
            <person name="Riley R."/>
            <person name="Acob R."/>
            <person name="Barry K."/>
            <person name="Cullen D."/>
            <person name="De Vries R."/>
            <person name="Hainaut M."/>
            <person name="Hatakka A."/>
            <person name="Henrissat B."/>
            <person name="Hilden K."/>
            <person name="Kuo R."/>
            <person name="Labutti K."/>
            <person name="Lipzen A."/>
            <person name="Makela M.R."/>
            <person name="Sandor L."/>
            <person name="Spatafora J.W."/>
            <person name="Grigoriev I.V."/>
            <person name="Hibbett D.S."/>
        </authorList>
    </citation>
    <scope>NUCLEOTIDE SEQUENCE [LARGE SCALE GENOMIC DNA]</scope>
    <source>
        <strain evidence="2 3">3A-2</strain>
    </source>
</reference>
<dbReference type="OrthoDB" id="2742110at2759"/>
<dbReference type="SUPFAM" id="SSF52047">
    <property type="entry name" value="RNI-like"/>
    <property type="match status" value="1"/>
</dbReference>
<sequence length="284" mass="32312">MHNTLYFRRACPSRDGFCRSGDASLSGRWLSAFGKELGRGRLRRVLHDTPAQPALQYNFDVLECILHHLPQHDLHNTSLVCREWALASRRPLYARLKFDSDDQSTSLLARTLRTCPHLRSLVHFVELQISIHDGDPAVFDWLHLIQEGNVTELIVYQCAFGKDFTTFILSSPFVRSVRHLEGRSDFIHTKEHLYGCLTIPNLESLSLYVPDDLDIILPVTVPRKLTHLSVSSYAFPFSTIPLLAAVGPQLQQFDLDSGVDPPLDDELPEFIAALEKCHHWSTFI</sequence>
<dbReference type="Gene3D" id="1.20.1280.50">
    <property type="match status" value="1"/>
</dbReference>
<organism evidence="2 3">
    <name type="scientific">Obba rivulosa</name>
    <dbReference type="NCBI Taxonomy" id="1052685"/>
    <lineage>
        <taxon>Eukaryota</taxon>
        <taxon>Fungi</taxon>
        <taxon>Dikarya</taxon>
        <taxon>Basidiomycota</taxon>
        <taxon>Agaricomycotina</taxon>
        <taxon>Agaricomycetes</taxon>
        <taxon>Polyporales</taxon>
        <taxon>Gelatoporiaceae</taxon>
        <taxon>Obba</taxon>
    </lineage>
</organism>
<dbReference type="AlphaFoldDB" id="A0A8E2J4U0"/>
<evidence type="ECO:0000313" key="3">
    <source>
        <dbReference type="Proteomes" id="UP000250043"/>
    </source>
</evidence>
<dbReference type="EMBL" id="KV722342">
    <property type="protein sequence ID" value="OCH94611.1"/>
    <property type="molecule type" value="Genomic_DNA"/>
</dbReference>
<gene>
    <name evidence="2" type="ORF">OBBRIDRAFT_101775</name>
</gene>
<dbReference type="SUPFAM" id="SSF81383">
    <property type="entry name" value="F-box domain"/>
    <property type="match status" value="1"/>
</dbReference>
<protein>
    <recommendedName>
        <fullName evidence="1">F-box domain-containing protein</fullName>
    </recommendedName>
</protein>
<keyword evidence="3" id="KW-1185">Reference proteome</keyword>
<feature type="domain" description="F-box" evidence="1">
    <location>
        <begin position="60"/>
        <end position="97"/>
    </location>
</feature>
<dbReference type="InterPro" id="IPR001810">
    <property type="entry name" value="F-box_dom"/>
</dbReference>